<proteinExistence type="predicted"/>
<gene>
    <name evidence="1" type="ORF">N7U66_10530</name>
</gene>
<dbReference type="EMBL" id="CP113088">
    <property type="protein sequence ID" value="WAC03807.1"/>
    <property type="molecule type" value="Genomic_DNA"/>
</dbReference>
<evidence type="ECO:0000313" key="1">
    <source>
        <dbReference type="EMBL" id="WAC03807.1"/>
    </source>
</evidence>
<dbReference type="KEGG" id="lnu:N7U66_10530"/>
<accession>A0A9E8N0E2</accession>
<name>A0A9E8N0E2_9FLAO</name>
<protein>
    <submittedName>
        <fullName evidence="1">Uncharacterized protein</fullName>
    </submittedName>
</protein>
<sequence length="65" mass="7473">MAQCYRGIIKQALQEFDNSQTDEVYKALAWTGLQNTVAWNSLTQTERDNIIQTVTDYNINNSNCQ</sequence>
<reference evidence="1" key="1">
    <citation type="submission" date="2022-11" db="EMBL/GenBank/DDBJ databases">
        <title>Lacinutrix neustonica HL-RS19T sp. nov., isolated from the surface microlayer sample of brackish Lake Shihwa.</title>
        <authorList>
            <person name="Choi J.Y."/>
            <person name="Hwang C.Y."/>
        </authorList>
    </citation>
    <scope>NUCLEOTIDE SEQUENCE</scope>
    <source>
        <strain evidence="1">HL-RS19</strain>
    </source>
</reference>
<organism evidence="1 2">
    <name type="scientific">Lacinutrix neustonica</name>
    <dbReference type="NCBI Taxonomy" id="2980107"/>
    <lineage>
        <taxon>Bacteria</taxon>
        <taxon>Pseudomonadati</taxon>
        <taxon>Bacteroidota</taxon>
        <taxon>Flavobacteriia</taxon>
        <taxon>Flavobacteriales</taxon>
        <taxon>Flavobacteriaceae</taxon>
        <taxon>Lacinutrix</taxon>
    </lineage>
</organism>
<dbReference type="RefSeq" id="WP_267678444.1">
    <property type="nucleotide sequence ID" value="NZ_CP113088.1"/>
</dbReference>
<dbReference type="AlphaFoldDB" id="A0A9E8N0E2"/>
<keyword evidence="2" id="KW-1185">Reference proteome</keyword>
<evidence type="ECO:0000313" key="2">
    <source>
        <dbReference type="Proteomes" id="UP001164705"/>
    </source>
</evidence>
<dbReference type="Proteomes" id="UP001164705">
    <property type="component" value="Chromosome"/>
</dbReference>